<feature type="region of interest" description="Disordered" evidence="6">
    <location>
        <begin position="315"/>
        <end position="479"/>
    </location>
</feature>
<name>G8FUF2_ACYSU</name>
<dbReference type="FunFam" id="1.10.287.4070:FF:000002">
    <property type="entry name" value="Nucleolar protein 56"/>
    <property type="match status" value="1"/>
</dbReference>
<organism evidence="8">
    <name type="scientific">Acytostelium subglobosum</name>
    <name type="common">Slime mold</name>
    <dbReference type="NCBI Taxonomy" id="361139"/>
    <lineage>
        <taxon>Eukaryota</taxon>
        <taxon>Amoebozoa</taxon>
        <taxon>Evosea</taxon>
        <taxon>Eumycetozoa</taxon>
        <taxon>Dictyostelia</taxon>
        <taxon>Acytosteliales</taxon>
        <taxon>Acytosteliaceae</taxon>
        <taxon>Acytostelium</taxon>
    </lineage>
</organism>
<evidence type="ECO:0000256" key="3">
    <source>
        <dbReference type="ARBA" id="ARBA00022517"/>
    </source>
</evidence>
<sequence>QDIIRCIRYHISDFIKLKDRDLIKAQLGLGHSYSRSKVKFNVHKVDNMIIQAICTLEQIDKDLNTYHMRVREWYSWHFPEMIKIVKENIHFARLIKLIQNKTDIKESMVEDIAKIVDDESLAKDIYNAAKASMGTDISTIDLESILSFADRVISMHEYRESLEQYLTKKMRDIAPNLQALIGDRVGAKLISRAGSLTNLAKYPASTIQILGAEKALFRAMKVRGKTPKYGIIYNSSFISKATPKNKGRISRCLANKVASATRIDCFSETPTDKFGLSLKKQVEDRLEFFNTGVSPKRNLDVMREVIKEVEKDFGIGSASTTPSKKRSLDDSKSEKSSKKTKKESKKEESDEEIEEEKPKESKKSSKKAEPKKEETKKSSSKKAAVESEESEEEKETKKSSKKESSKRKERDEDAMEVDEKPAAKSEKKSKKAVEEPKKEEKSTKKSSSKKEETKEETKKSSSKKADKEEEEKKPKKSKK</sequence>
<dbReference type="GO" id="GO:0042254">
    <property type="term" value="P:ribosome biogenesis"/>
    <property type="evidence" value="ECO:0007669"/>
    <property type="project" value="UniProtKB-KW"/>
</dbReference>
<dbReference type="InterPro" id="IPR042239">
    <property type="entry name" value="Nop_C"/>
</dbReference>
<dbReference type="SMART" id="SM00931">
    <property type="entry name" value="NOSIC"/>
    <property type="match status" value="1"/>
</dbReference>
<feature type="domain" description="Nop" evidence="7">
    <location>
        <begin position="173"/>
        <end position="291"/>
    </location>
</feature>
<feature type="compositionally biased region" description="Basic and acidic residues" evidence="6">
    <location>
        <begin position="356"/>
        <end position="377"/>
    </location>
</feature>
<dbReference type="GO" id="GO:0031428">
    <property type="term" value="C:box C/D methylation guide snoRNP complex"/>
    <property type="evidence" value="ECO:0007669"/>
    <property type="project" value="InterPro"/>
</dbReference>
<dbReference type="PANTHER" id="PTHR10894">
    <property type="entry name" value="NUCLEOLAR PROTEIN 5 NUCLEOLAR PROTEIN NOP5 NOP58"/>
    <property type="match status" value="1"/>
</dbReference>
<dbReference type="SUPFAM" id="SSF89124">
    <property type="entry name" value="Nop domain"/>
    <property type="match status" value="1"/>
</dbReference>
<evidence type="ECO:0000256" key="4">
    <source>
        <dbReference type="ARBA" id="ARBA00023242"/>
    </source>
</evidence>
<dbReference type="InterPro" id="IPR045056">
    <property type="entry name" value="Nop56/Nop58"/>
</dbReference>
<feature type="compositionally biased region" description="Basic and acidic residues" evidence="6">
    <location>
        <begin position="326"/>
        <end position="337"/>
    </location>
</feature>
<dbReference type="GO" id="GO:0032040">
    <property type="term" value="C:small-subunit processome"/>
    <property type="evidence" value="ECO:0007669"/>
    <property type="project" value="InterPro"/>
</dbReference>
<evidence type="ECO:0000256" key="2">
    <source>
        <dbReference type="ARBA" id="ARBA00009211"/>
    </source>
</evidence>
<feature type="non-terminal residue" evidence="8">
    <location>
        <position position="1"/>
    </location>
</feature>
<dbReference type="Pfam" id="PF01798">
    <property type="entry name" value="Nop"/>
    <property type="match status" value="1"/>
</dbReference>
<reference evidence="8" key="1">
    <citation type="submission" date="2011-06" db="EMBL/GenBank/DDBJ databases">
        <title>Phenotypic evolution in the social amoebas.</title>
        <authorList>
            <person name="Schaap P."/>
            <person name="Lawal H.M."/>
            <person name="Urushira H."/>
        </authorList>
    </citation>
    <scope>NUCLEOTIDE SEQUENCE</scope>
</reference>
<evidence type="ECO:0000256" key="5">
    <source>
        <dbReference type="ARBA" id="ARBA00040742"/>
    </source>
</evidence>
<keyword evidence="3" id="KW-0690">Ribosome biogenesis</keyword>
<keyword evidence="4" id="KW-0539">Nucleus</keyword>
<dbReference type="FunFam" id="1.10.246.90:FF:000001">
    <property type="entry name" value="Nucleolar protein 56"/>
    <property type="match status" value="1"/>
</dbReference>
<dbReference type="PANTHER" id="PTHR10894:SF0">
    <property type="entry name" value="NUCLEOLAR PROTEIN 56"/>
    <property type="match status" value="1"/>
</dbReference>
<dbReference type="InterPro" id="IPR012976">
    <property type="entry name" value="NOSIC"/>
</dbReference>
<dbReference type="GO" id="GO:0030515">
    <property type="term" value="F:snoRNA binding"/>
    <property type="evidence" value="ECO:0007669"/>
    <property type="project" value="InterPro"/>
</dbReference>
<dbReference type="Gene3D" id="1.10.287.4070">
    <property type="match status" value="1"/>
</dbReference>
<evidence type="ECO:0000256" key="6">
    <source>
        <dbReference type="SAM" id="MobiDB-lite"/>
    </source>
</evidence>
<dbReference type="Gene3D" id="1.10.246.90">
    <property type="entry name" value="Nop domain"/>
    <property type="match status" value="1"/>
</dbReference>
<accession>G8FUF2</accession>
<comment type="similarity">
    <text evidence="2">Belongs to the NOP5/NOP56 family.</text>
</comment>
<dbReference type="AlphaFoldDB" id="G8FUF2"/>
<comment type="subcellular location">
    <subcellularLocation>
        <location evidence="1">Nucleus</location>
        <location evidence="1">Nucleolus</location>
    </subcellularLocation>
</comment>
<dbReference type="PROSITE" id="PS51358">
    <property type="entry name" value="NOP"/>
    <property type="match status" value="1"/>
</dbReference>
<dbReference type="InterPro" id="IPR036070">
    <property type="entry name" value="Nop_dom_sf"/>
</dbReference>
<evidence type="ECO:0000259" key="7">
    <source>
        <dbReference type="PROSITE" id="PS51358"/>
    </source>
</evidence>
<protein>
    <recommendedName>
        <fullName evidence="5">Nucleolar protein 56</fullName>
    </recommendedName>
</protein>
<evidence type="ECO:0000313" key="8">
    <source>
        <dbReference type="EMBL" id="AER57869.1"/>
    </source>
</evidence>
<feature type="compositionally biased region" description="Basic and acidic residues" evidence="6">
    <location>
        <begin position="394"/>
        <end position="473"/>
    </location>
</feature>
<dbReference type="InterPro" id="IPR002687">
    <property type="entry name" value="Nop_dom"/>
</dbReference>
<evidence type="ECO:0000256" key="1">
    <source>
        <dbReference type="ARBA" id="ARBA00004604"/>
    </source>
</evidence>
<dbReference type="EMBL" id="JN048910">
    <property type="protein sequence ID" value="AER57869.1"/>
    <property type="molecule type" value="Genomic_DNA"/>
</dbReference>
<proteinExistence type="inferred from homology"/>